<evidence type="ECO:0000313" key="4">
    <source>
        <dbReference type="EMBL" id="QDH24991.1"/>
    </source>
</evidence>
<dbReference type="GO" id="GO:0055085">
    <property type="term" value="P:transmembrane transport"/>
    <property type="evidence" value="ECO:0007669"/>
    <property type="project" value="InterPro"/>
</dbReference>
<sequence>MNHADSDQKKTTPKWPFFLAGVVVVIFVAVVLGIIFIPSADVSTDDAYVTAHYATIAPRIPGQIVSVNVDDNQVVKSGQILATLDDRDYSTALEQARATLAHDEALVLDAAAAETRQPALVLQTQAAVARLRSELVFAQENLQRYRDLARTGAGSTEMHQHYAAQVGELQAALQGAEADVQATQDQIPILKARHDAAEQTLAVDRARVHQAELNLSYTRIIAPFDGMVGERSVQLGNYVGPGAALMAVVPMNELWIEANYRELALRNMKPGQSVKIHVDAYNIDLKGVVDSVPPASGAAFAPLAPENATGNFTKIVQRLPVKITLVPGQKEAGLLRMGLSVETTVHTGLADVVGAQKITQVGSVTAK</sequence>
<dbReference type="AlphaFoldDB" id="A0A4Y6V8P0"/>
<dbReference type="OrthoDB" id="9811754at2"/>
<dbReference type="PANTHER" id="PTHR30386">
    <property type="entry name" value="MEMBRANE FUSION SUBUNIT OF EMRAB-TOLC MULTIDRUG EFFLUX PUMP"/>
    <property type="match status" value="1"/>
</dbReference>
<feature type="transmembrane region" description="Helical" evidence="2">
    <location>
        <begin position="17"/>
        <end position="37"/>
    </location>
</feature>
<accession>A0A4Y6V8P0</accession>
<dbReference type="PANTHER" id="PTHR30386:SF24">
    <property type="entry name" value="MULTIDRUG RESISTANCE EFFLUX PUMP"/>
    <property type="match status" value="1"/>
</dbReference>
<keyword evidence="2" id="KW-0472">Membrane</keyword>
<dbReference type="InterPro" id="IPR050739">
    <property type="entry name" value="MFP"/>
</dbReference>
<evidence type="ECO:0000313" key="5">
    <source>
        <dbReference type="Proteomes" id="UP000317214"/>
    </source>
</evidence>
<gene>
    <name evidence="4" type="ORF">D5366_06955</name>
</gene>
<dbReference type="InterPro" id="IPR058625">
    <property type="entry name" value="MdtA-like_BSH"/>
</dbReference>
<evidence type="ECO:0000256" key="2">
    <source>
        <dbReference type="SAM" id="Phobius"/>
    </source>
</evidence>
<reference evidence="4 5" key="1">
    <citation type="submission" date="2018-09" db="EMBL/GenBank/DDBJ databases">
        <title>The complete genome sequence of Neokomagataea tanensis NBRC 106556(T).</title>
        <authorList>
            <person name="Chua K.-O."/>
            <person name="See-Too W.-S."/>
            <person name="Hong K.-W."/>
            <person name="Yin W.-F."/>
            <person name="Chan K.-G."/>
        </authorList>
    </citation>
    <scope>NUCLEOTIDE SEQUENCE [LARGE SCALE GENOMIC DNA]</scope>
    <source>
        <strain evidence="5">AH13 \ NBRC 106556</strain>
    </source>
</reference>
<dbReference type="RefSeq" id="WP_141492842.1">
    <property type="nucleotide sequence ID" value="NZ_CP032485.1"/>
</dbReference>
<keyword evidence="5" id="KW-1185">Reference proteome</keyword>
<dbReference type="Gene3D" id="1.10.287.470">
    <property type="entry name" value="Helix hairpin bin"/>
    <property type="match status" value="1"/>
</dbReference>
<organism evidence="4 5">
    <name type="scientific">Neokomagataea tanensis</name>
    <dbReference type="NCBI Taxonomy" id="661191"/>
    <lineage>
        <taxon>Bacteria</taxon>
        <taxon>Pseudomonadati</taxon>
        <taxon>Pseudomonadota</taxon>
        <taxon>Alphaproteobacteria</taxon>
        <taxon>Acetobacterales</taxon>
        <taxon>Acetobacteraceae</taxon>
        <taxon>Neokomagataea</taxon>
    </lineage>
</organism>
<name>A0A4Y6V8P0_9PROT</name>
<keyword evidence="2" id="KW-0812">Transmembrane</keyword>
<keyword evidence="1" id="KW-0175">Coiled coil</keyword>
<dbReference type="Gene3D" id="2.40.50.100">
    <property type="match status" value="1"/>
</dbReference>
<proteinExistence type="predicted"/>
<dbReference type="EMBL" id="CP032485">
    <property type="protein sequence ID" value="QDH24991.1"/>
    <property type="molecule type" value="Genomic_DNA"/>
</dbReference>
<evidence type="ECO:0000256" key="1">
    <source>
        <dbReference type="SAM" id="Coils"/>
    </source>
</evidence>
<dbReference type="SUPFAM" id="SSF111369">
    <property type="entry name" value="HlyD-like secretion proteins"/>
    <property type="match status" value="3"/>
</dbReference>
<evidence type="ECO:0000259" key="3">
    <source>
        <dbReference type="Pfam" id="PF25917"/>
    </source>
</evidence>
<dbReference type="KEGG" id="ntn:D5366_06955"/>
<dbReference type="Pfam" id="PF25917">
    <property type="entry name" value="BSH_RND"/>
    <property type="match status" value="1"/>
</dbReference>
<dbReference type="Gene3D" id="2.40.30.170">
    <property type="match status" value="1"/>
</dbReference>
<keyword evidence="2" id="KW-1133">Transmembrane helix</keyword>
<protein>
    <submittedName>
        <fullName evidence="4">HlyD family secretion protein</fullName>
    </submittedName>
</protein>
<feature type="coiled-coil region" evidence="1">
    <location>
        <begin position="128"/>
        <end position="186"/>
    </location>
</feature>
<dbReference type="Proteomes" id="UP000317214">
    <property type="component" value="Chromosome"/>
</dbReference>
<feature type="domain" description="Multidrug resistance protein MdtA-like barrel-sandwich hybrid" evidence="3">
    <location>
        <begin position="54"/>
        <end position="249"/>
    </location>
</feature>